<gene>
    <name evidence="1" type="ORF">JOM49_002701</name>
</gene>
<accession>A0ABS4PQJ8</accession>
<reference evidence="1 2" key="1">
    <citation type="submission" date="2021-03" db="EMBL/GenBank/DDBJ databases">
        <title>Sequencing the genomes of 1000 actinobacteria strains.</title>
        <authorList>
            <person name="Klenk H.-P."/>
        </authorList>
    </citation>
    <scope>NUCLEOTIDE SEQUENCE [LARGE SCALE GENOMIC DNA]</scope>
    <source>
        <strain evidence="1 2">DSM 45510</strain>
    </source>
</reference>
<comment type="caution">
    <text evidence="1">The sequence shown here is derived from an EMBL/GenBank/DDBJ whole genome shotgun (WGS) entry which is preliminary data.</text>
</comment>
<dbReference type="RefSeq" id="WP_209664627.1">
    <property type="nucleotide sequence ID" value="NZ_JAGGMS010000001.1"/>
</dbReference>
<proteinExistence type="predicted"/>
<protein>
    <submittedName>
        <fullName evidence="1">Pimeloyl-ACP methyl ester carboxylesterase</fullName>
    </submittedName>
</protein>
<organism evidence="1 2">
    <name type="scientific">Amycolatopsis magusensis</name>
    <dbReference type="NCBI Taxonomy" id="882444"/>
    <lineage>
        <taxon>Bacteria</taxon>
        <taxon>Bacillati</taxon>
        <taxon>Actinomycetota</taxon>
        <taxon>Actinomycetes</taxon>
        <taxon>Pseudonocardiales</taxon>
        <taxon>Pseudonocardiaceae</taxon>
        <taxon>Amycolatopsis</taxon>
    </lineage>
</organism>
<evidence type="ECO:0000313" key="1">
    <source>
        <dbReference type="EMBL" id="MBP2181175.1"/>
    </source>
</evidence>
<keyword evidence="2" id="KW-1185">Reference proteome</keyword>
<dbReference type="InterPro" id="IPR029058">
    <property type="entry name" value="AB_hydrolase_fold"/>
</dbReference>
<dbReference type="Gene3D" id="3.40.50.1820">
    <property type="entry name" value="alpha/beta hydrolase"/>
    <property type="match status" value="1"/>
</dbReference>
<evidence type="ECO:0000313" key="2">
    <source>
        <dbReference type="Proteomes" id="UP000741013"/>
    </source>
</evidence>
<name>A0ABS4PQJ8_9PSEU</name>
<sequence length="325" mass="34888">MNDVEELKQFALVHARTQGIPPELTEAVLGRITSDDAAHPGSWTGEWSRAAEAHEARQELLEASRLYTMARFPFVDGPARQHALDKAIDTFSRAGSGLEPFQVDTPQGVIRCWRGGTGPLLLISGGIVSIKEQWAGLLLQLTKAGLSGVVTELPQAGVNSLPYDVDSWRMIPAILDALGTTEATGAYAMMMSFSGHLALRAAANDPRIKGVLTVGAPVSGFFTDAGWQQALPRVTVDTIVHLTGEKPGGLADWALRPDELRSIDVPVAYVASKHDEIIPSHDIDLLATHVGRFSLLEHDDVHGSPAHTAQTGAWLTQSLQAMTSN</sequence>
<dbReference type="EMBL" id="JAGGMS010000001">
    <property type="protein sequence ID" value="MBP2181175.1"/>
    <property type="molecule type" value="Genomic_DNA"/>
</dbReference>
<dbReference type="SUPFAM" id="SSF53474">
    <property type="entry name" value="alpha/beta-Hydrolases"/>
    <property type="match status" value="1"/>
</dbReference>
<dbReference type="Proteomes" id="UP000741013">
    <property type="component" value="Unassembled WGS sequence"/>
</dbReference>